<comment type="caution">
    <text evidence="2">The sequence shown here is derived from an EMBL/GenBank/DDBJ whole genome shotgun (WGS) entry which is preliminary data.</text>
</comment>
<keyword evidence="1" id="KW-1133">Transmembrane helix</keyword>
<sequence>MTGSEYFTVGIIAWLACLAASINLVRIAAGMPGDEDDVELTEDIAQPADPHMESLLTVQAGVDAPARGLDPDLALCRELYPDAPAWPDAHTSAGEDGTS</sequence>
<name>A0ABQ2E024_9ACTN</name>
<dbReference type="EMBL" id="BMMV01000003">
    <property type="protein sequence ID" value="GGJ81734.1"/>
    <property type="molecule type" value="Genomic_DNA"/>
</dbReference>
<evidence type="ECO:0000256" key="1">
    <source>
        <dbReference type="SAM" id="Phobius"/>
    </source>
</evidence>
<evidence type="ECO:0000313" key="2">
    <source>
        <dbReference type="EMBL" id="GGJ81734.1"/>
    </source>
</evidence>
<organism evidence="2 3">
    <name type="scientific">Streptomyces camponoticapitis</name>
    <dbReference type="NCBI Taxonomy" id="1616125"/>
    <lineage>
        <taxon>Bacteria</taxon>
        <taxon>Bacillati</taxon>
        <taxon>Actinomycetota</taxon>
        <taxon>Actinomycetes</taxon>
        <taxon>Kitasatosporales</taxon>
        <taxon>Streptomycetaceae</taxon>
        <taxon>Streptomyces</taxon>
    </lineage>
</organism>
<gene>
    <name evidence="2" type="ORF">GCM10011583_11480</name>
</gene>
<dbReference type="Proteomes" id="UP000660265">
    <property type="component" value="Unassembled WGS sequence"/>
</dbReference>
<dbReference type="RefSeq" id="WP_189106190.1">
    <property type="nucleotide sequence ID" value="NZ_BMMV01000003.1"/>
</dbReference>
<keyword evidence="1" id="KW-0472">Membrane</keyword>
<feature type="transmembrane region" description="Helical" evidence="1">
    <location>
        <begin position="6"/>
        <end position="25"/>
    </location>
</feature>
<accession>A0ABQ2E024</accession>
<protein>
    <submittedName>
        <fullName evidence="2">Uncharacterized protein</fullName>
    </submittedName>
</protein>
<evidence type="ECO:0000313" key="3">
    <source>
        <dbReference type="Proteomes" id="UP000660265"/>
    </source>
</evidence>
<proteinExistence type="predicted"/>
<reference evidence="3" key="1">
    <citation type="journal article" date="2019" name="Int. J. Syst. Evol. Microbiol.">
        <title>The Global Catalogue of Microorganisms (GCM) 10K type strain sequencing project: providing services to taxonomists for standard genome sequencing and annotation.</title>
        <authorList>
            <consortium name="The Broad Institute Genomics Platform"/>
            <consortium name="The Broad Institute Genome Sequencing Center for Infectious Disease"/>
            <person name="Wu L."/>
            <person name="Ma J."/>
        </authorList>
    </citation>
    <scope>NUCLEOTIDE SEQUENCE [LARGE SCALE GENOMIC DNA]</scope>
    <source>
        <strain evidence="3">CGMCC 4.7275</strain>
    </source>
</reference>
<keyword evidence="1" id="KW-0812">Transmembrane</keyword>
<keyword evidence="3" id="KW-1185">Reference proteome</keyword>